<gene>
    <name evidence="2" type="ORF">GCM10023156_46550</name>
</gene>
<proteinExistence type="predicted"/>
<organism evidence="2 3">
    <name type="scientific">Novipirellula rosea</name>
    <dbReference type="NCBI Taxonomy" id="1031540"/>
    <lineage>
        <taxon>Bacteria</taxon>
        <taxon>Pseudomonadati</taxon>
        <taxon>Planctomycetota</taxon>
        <taxon>Planctomycetia</taxon>
        <taxon>Pirellulales</taxon>
        <taxon>Pirellulaceae</taxon>
        <taxon>Novipirellula</taxon>
    </lineage>
</organism>
<name>A0ABP8NA45_9BACT</name>
<reference evidence="3" key="1">
    <citation type="journal article" date="2019" name="Int. J. Syst. Evol. Microbiol.">
        <title>The Global Catalogue of Microorganisms (GCM) 10K type strain sequencing project: providing services to taxonomists for standard genome sequencing and annotation.</title>
        <authorList>
            <consortium name="The Broad Institute Genomics Platform"/>
            <consortium name="The Broad Institute Genome Sequencing Center for Infectious Disease"/>
            <person name="Wu L."/>
            <person name="Ma J."/>
        </authorList>
    </citation>
    <scope>NUCLEOTIDE SEQUENCE [LARGE SCALE GENOMIC DNA]</scope>
    <source>
        <strain evidence="3">JCM 17759</strain>
    </source>
</reference>
<sequence>MTNLIGRWLAVAVFLPTLCLATQAESSPNQQGSFVTLENAFLKRSISTVGEVHTTSITNKLDGKILTPISGHAFVIHLRDGRQLSSADFRITDFRKTRHGETDRLSIQLSCSKLLLKAELIYTLNDRDFFLRKQLTLTPEKPLSIERIDLESMQLDEAYQPYTISQITAQGPAQWRPGLGQPLYTKTTGTFWGVEFPAAENTVRDGVLTCSYSAARTIPTGATFTTHTSVMGVSDSPEFIKDAFFEYIDRTRVRPLRLQTQYNSWFDYGGNVNAAKFASSVALVHRQLHKQRGVPPLRAYVIDDGWQNTSADWSQQVWQVNGKFDANFSRSRQATDAADSSLGLWLSPGCLFGGQAAIPKMRAAGFRSLDPWMSLTDPGYMDKLEERMTGLARDGVSYFKLDGVFGHLNTRNFDVPGFKGSEAALNAPQYDPQKIQYLAAGSERLIQMFAAMHDANPDVYIVISNGAWLSPWWLQHIDSVWMINAGDAAGGSTRTQELVYRDGVYHDLAVTENTQFPLHSLFNHEPKKTSSKETKETFRQYLYMNMSRGTGFVELYIKPSVLQDYDWDVLAEGLHWAHAVFPTFKRARMHGGNPKAGEPYGYTGWLPTQGYISLHNPSDETQTYTLTLDRSFGLHPDAKNTTYLLSSPVASWLDGLNEQYRYGDSLRFTLKPREIRVLNFDVTERDWKTLVALQTRTADDFTPPQPIPIADHAILGIWKYGPHTREFKADGTCTLRSSGVEQWTKNFVANSPTQVTIEGTYGHKIQKDGSLNIEGRYTATKVK</sequence>
<keyword evidence="3" id="KW-1185">Reference proteome</keyword>
<dbReference type="InterPro" id="IPR017853">
    <property type="entry name" value="GH"/>
</dbReference>
<feature type="signal peptide" evidence="1">
    <location>
        <begin position="1"/>
        <end position="24"/>
    </location>
</feature>
<feature type="chain" id="PRO_5047045914" description="Alpha-galactosidase" evidence="1">
    <location>
        <begin position="25"/>
        <end position="783"/>
    </location>
</feature>
<accession>A0ABP8NA45</accession>
<comment type="caution">
    <text evidence="2">The sequence shown here is derived from an EMBL/GenBank/DDBJ whole genome shotgun (WGS) entry which is preliminary data.</text>
</comment>
<dbReference type="EMBL" id="BAABGA010000064">
    <property type="protein sequence ID" value="GAA4462580.1"/>
    <property type="molecule type" value="Genomic_DNA"/>
</dbReference>
<dbReference type="RefSeq" id="WP_345325970.1">
    <property type="nucleotide sequence ID" value="NZ_BAABGA010000064.1"/>
</dbReference>
<dbReference type="Proteomes" id="UP001500840">
    <property type="component" value="Unassembled WGS sequence"/>
</dbReference>
<evidence type="ECO:0008006" key="4">
    <source>
        <dbReference type="Google" id="ProtNLM"/>
    </source>
</evidence>
<protein>
    <recommendedName>
        <fullName evidence="4">Alpha-galactosidase</fullName>
    </recommendedName>
</protein>
<evidence type="ECO:0000313" key="3">
    <source>
        <dbReference type="Proteomes" id="UP001500840"/>
    </source>
</evidence>
<dbReference type="Gene3D" id="3.20.20.70">
    <property type="entry name" value="Aldolase class I"/>
    <property type="match status" value="1"/>
</dbReference>
<dbReference type="InterPro" id="IPR013785">
    <property type="entry name" value="Aldolase_TIM"/>
</dbReference>
<dbReference type="SUPFAM" id="SSF51445">
    <property type="entry name" value="(Trans)glycosidases"/>
    <property type="match status" value="1"/>
</dbReference>
<keyword evidence="1" id="KW-0732">Signal</keyword>
<evidence type="ECO:0000256" key="1">
    <source>
        <dbReference type="SAM" id="SignalP"/>
    </source>
</evidence>
<evidence type="ECO:0000313" key="2">
    <source>
        <dbReference type="EMBL" id="GAA4462580.1"/>
    </source>
</evidence>